<keyword evidence="2" id="KW-1185">Reference proteome</keyword>
<evidence type="ECO:0000313" key="2">
    <source>
        <dbReference type="Proteomes" id="UP001346149"/>
    </source>
</evidence>
<comment type="caution">
    <text evidence="1">The sequence shown here is derived from an EMBL/GenBank/DDBJ whole genome shotgun (WGS) entry which is preliminary data.</text>
</comment>
<sequence length="83" mass="9502">MARELYNEQVHIELIEYAEFVFDEIVKSGVCPDAIDYKLMLIAYYHVGQVTTVPTFKKVFVETTFKRWNGEGAAKTSSDKCST</sequence>
<dbReference type="EMBL" id="JAXQNO010000018">
    <property type="protein sequence ID" value="KAK4776857.1"/>
    <property type="molecule type" value="Genomic_DNA"/>
</dbReference>
<dbReference type="Proteomes" id="UP001346149">
    <property type="component" value="Unassembled WGS sequence"/>
</dbReference>
<accession>A0AAN7L9E7</accession>
<protein>
    <submittedName>
        <fullName evidence="1">Uncharacterized protein</fullName>
    </submittedName>
</protein>
<name>A0AAN7L9E7_TRANT</name>
<gene>
    <name evidence="1" type="ORF">SAY86_005545</name>
</gene>
<reference evidence="1 2" key="1">
    <citation type="journal article" date="2023" name="Hortic Res">
        <title>Pangenome of water caltrop reveals structural variations and asymmetric subgenome divergence after allopolyploidization.</title>
        <authorList>
            <person name="Zhang X."/>
            <person name="Chen Y."/>
            <person name="Wang L."/>
            <person name="Yuan Y."/>
            <person name="Fang M."/>
            <person name="Shi L."/>
            <person name="Lu R."/>
            <person name="Comes H.P."/>
            <person name="Ma Y."/>
            <person name="Chen Y."/>
            <person name="Huang G."/>
            <person name="Zhou Y."/>
            <person name="Zheng Z."/>
            <person name="Qiu Y."/>
        </authorList>
    </citation>
    <scope>NUCLEOTIDE SEQUENCE [LARGE SCALE GENOMIC DNA]</scope>
    <source>
        <strain evidence="1">F231</strain>
    </source>
</reference>
<proteinExistence type="predicted"/>
<organism evidence="1 2">
    <name type="scientific">Trapa natans</name>
    <name type="common">Water chestnut</name>
    <dbReference type="NCBI Taxonomy" id="22666"/>
    <lineage>
        <taxon>Eukaryota</taxon>
        <taxon>Viridiplantae</taxon>
        <taxon>Streptophyta</taxon>
        <taxon>Embryophyta</taxon>
        <taxon>Tracheophyta</taxon>
        <taxon>Spermatophyta</taxon>
        <taxon>Magnoliopsida</taxon>
        <taxon>eudicotyledons</taxon>
        <taxon>Gunneridae</taxon>
        <taxon>Pentapetalae</taxon>
        <taxon>rosids</taxon>
        <taxon>malvids</taxon>
        <taxon>Myrtales</taxon>
        <taxon>Lythraceae</taxon>
        <taxon>Trapa</taxon>
    </lineage>
</organism>
<dbReference type="AlphaFoldDB" id="A0AAN7L9E7"/>
<evidence type="ECO:0000313" key="1">
    <source>
        <dbReference type="EMBL" id="KAK4776857.1"/>
    </source>
</evidence>